<feature type="active site" description="Proton acceptor" evidence="4">
    <location>
        <position position="275"/>
    </location>
</feature>
<dbReference type="CDD" id="cd02440">
    <property type="entry name" value="AdoMet_MTases"/>
    <property type="match status" value="1"/>
</dbReference>
<evidence type="ECO:0000259" key="6">
    <source>
        <dbReference type="Pfam" id="PF00891"/>
    </source>
</evidence>
<evidence type="ECO:0000313" key="9">
    <source>
        <dbReference type="Proteomes" id="UP000317422"/>
    </source>
</evidence>
<keyword evidence="9" id="KW-1185">Reference proteome</keyword>
<dbReference type="InterPro" id="IPR016461">
    <property type="entry name" value="COMT-like"/>
</dbReference>
<name>A0A543N8Z5_9ACTN</name>
<dbReference type="RefSeq" id="WP_211351944.1">
    <property type="nucleotide sequence ID" value="NZ_VFQC01000002.1"/>
</dbReference>
<evidence type="ECO:0000256" key="4">
    <source>
        <dbReference type="PIRSR" id="PIRSR005739-1"/>
    </source>
</evidence>
<dbReference type="EMBL" id="VFQC01000002">
    <property type="protein sequence ID" value="TQN28279.1"/>
    <property type="molecule type" value="Genomic_DNA"/>
</dbReference>
<dbReference type="SUPFAM" id="SSF46785">
    <property type="entry name" value="Winged helix' DNA-binding domain"/>
    <property type="match status" value="1"/>
</dbReference>
<organism evidence="8 9">
    <name type="scientific">Haloactinospora alba</name>
    <dbReference type="NCBI Taxonomy" id="405555"/>
    <lineage>
        <taxon>Bacteria</taxon>
        <taxon>Bacillati</taxon>
        <taxon>Actinomycetota</taxon>
        <taxon>Actinomycetes</taxon>
        <taxon>Streptosporangiales</taxon>
        <taxon>Nocardiopsidaceae</taxon>
        <taxon>Haloactinospora</taxon>
    </lineage>
</organism>
<dbReference type="PROSITE" id="PS51683">
    <property type="entry name" value="SAM_OMT_II"/>
    <property type="match status" value="1"/>
</dbReference>
<dbReference type="GO" id="GO:0008171">
    <property type="term" value="F:O-methyltransferase activity"/>
    <property type="evidence" value="ECO:0007669"/>
    <property type="project" value="InterPro"/>
</dbReference>
<sequence>MVTDTAHQPATNGAGSAAGTPDMPGGALSTAETPPDVRMYQMLYSSIVSQLLITAAELGLPDELTGGPRPVGELASATGTHRDSLYRAMRALASTGVFTEVEPGVFGQTPLSETLCSDVNGSMRDVARYVGLPERQRAFAAVTHSVRTGEPSFEHANGAAWWEYFAERPELGTLFNRAMGTMSRRVNSEVLDTYDFTGVRHLVDVGGGQGHLAAEIAQRHPDLTAVVLDLPRVVPEAEEVVRRAGVADRVRCAGGDFLEAVPEGGDLYVISWTLHDWNDEDATRMLSNVRRAMAPDGALVVIDEVPPAGDSPHFGKFEDIVMLALLHGRIRTERELDPLFRTAGLRLDEIRDTPSPTSVLIARPE</sequence>
<keyword evidence="3" id="KW-0949">S-adenosyl-L-methionine</keyword>
<evidence type="ECO:0000256" key="3">
    <source>
        <dbReference type="ARBA" id="ARBA00022691"/>
    </source>
</evidence>
<dbReference type="PIRSF" id="PIRSF005739">
    <property type="entry name" value="O-mtase"/>
    <property type="match status" value="1"/>
</dbReference>
<gene>
    <name evidence="8" type="ORF">FHX37_3612</name>
</gene>
<evidence type="ECO:0000256" key="5">
    <source>
        <dbReference type="SAM" id="MobiDB-lite"/>
    </source>
</evidence>
<dbReference type="InterPro" id="IPR001077">
    <property type="entry name" value="COMT_C"/>
</dbReference>
<dbReference type="InterPro" id="IPR012967">
    <property type="entry name" value="COMT_dimerisation"/>
</dbReference>
<feature type="domain" description="O-methyltransferase C-terminal" evidence="6">
    <location>
        <begin position="141"/>
        <end position="345"/>
    </location>
</feature>
<dbReference type="InterPro" id="IPR036388">
    <property type="entry name" value="WH-like_DNA-bd_sf"/>
</dbReference>
<dbReference type="Gene3D" id="3.40.50.150">
    <property type="entry name" value="Vaccinia Virus protein VP39"/>
    <property type="match status" value="1"/>
</dbReference>
<evidence type="ECO:0000259" key="7">
    <source>
        <dbReference type="Pfam" id="PF08100"/>
    </source>
</evidence>
<dbReference type="Gene3D" id="1.10.10.10">
    <property type="entry name" value="Winged helix-like DNA-binding domain superfamily/Winged helix DNA-binding domain"/>
    <property type="match status" value="1"/>
</dbReference>
<dbReference type="SUPFAM" id="SSF53335">
    <property type="entry name" value="S-adenosyl-L-methionine-dependent methyltransferases"/>
    <property type="match status" value="1"/>
</dbReference>
<evidence type="ECO:0000256" key="1">
    <source>
        <dbReference type="ARBA" id="ARBA00022603"/>
    </source>
</evidence>
<keyword evidence="1 8" id="KW-0489">Methyltransferase</keyword>
<keyword evidence="2 8" id="KW-0808">Transferase</keyword>
<dbReference type="GO" id="GO:0032259">
    <property type="term" value="P:methylation"/>
    <property type="evidence" value="ECO:0007669"/>
    <property type="project" value="UniProtKB-KW"/>
</dbReference>
<dbReference type="InterPro" id="IPR036390">
    <property type="entry name" value="WH_DNA-bd_sf"/>
</dbReference>
<evidence type="ECO:0000313" key="8">
    <source>
        <dbReference type="EMBL" id="TQN28279.1"/>
    </source>
</evidence>
<proteinExistence type="predicted"/>
<comment type="caution">
    <text evidence="8">The sequence shown here is derived from an EMBL/GenBank/DDBJ whole genome shotgun (WGS) entry which is preliminary data.</text>
</comment>
<accession>A0A543N8Z5</accession>
<evidence type="ECO:0000256" key="2">
    <source>
        <dbReference type="ARBA" id="ARBA00022679"/>
    </source>
</evidence>
<feature type="compositionally biased region" description="Polar residues" evidence="5">
    <location>
        <begin position="1"/>
        <end position="14"/>
    </location>
</feature>
<feature type="region of interest" description="Disordered" evidence="5">
    <location>
        <begin position="1"/>
        <end position="32"/>
    </location>
</feature>
<dbReference type="Pfam" id="PF08100">
    <property type="entry name" value="Dimerisation"/>
    <property type="match status" value="1"/>
</dbReference>
<dbReference type="PANTHER" id="PTHR43712">
    <property type="entry name" value="PUTATIVE (AFU_ORTHOLOGUE AFUA_4G14580)-RELATED"/>
    <property type="match status" value="1"/>
</dbReference>
<dbReference type="PANTHER" id="PTHR43712:SF2">
    <property type="entry name" value="O-METHYLTRANSFERASE CICE"/>
    <property type="match status" value="1"/>
</dbReference>
<protein>
    <submittedName>
        <fullName evidence="8">Hydroxyneurosporene-O-methyltransferase</fullName>
    </submittedName>
</protein>
<feature type="domain" description="O-methyltransferase dimerisation" evidence="7">
    <location>
        <begin position="41"/>
        <end position="117"/>
    </location>
</feature>
<dbReference type="AlphaFoldDB" id="A0A543N8Z5"/>
<dbReference type="Pfam" id="PF00891">
    <property type="entry name" value="Methyltransf_2"/>
    <property type="match status" value="1"/>
</dbReference>
<dbReference type="Proteomes" id="UP000317422">
    <property type="component" value="Unassembled WGS sequence"/>
</dbReference>
<dbReference type="GO" id="GO:0046983">
    <property type="term" value="F:protein dimerization activity"/>
    <property type="evidence" value="ECO:0007669"/>
    <property type="project" value="InterPro"/>
</dbReference>
<reference evidence="8 9" key="1">
    <citation type="submission" date="2019-06" db="EMBL/GenBank/DDBJ databases">
        <title>Sequencing the genomes of 1000 actinobacteria strains.</title>
        <authorList>
            <person name="Klenk H.-P."/>
        </authorList>
    </citation>
    <scope>NUCLEOTIDE SEQUENCE [LARGE SCALE GENOMIC DNA]</scope>
    <source>
        <strain evidence="8 9">DSM 45015</strain>
    </source>
</reference>
<dbReference type="InterPro" id="IPR029063">
    <property type="entry name" value="SAM-dependent_MTases_sf"/>
</dbReference>